<accession>A0A8D8QYG0</accession>
<dbReference type="InterPro" id="IPR049552">
    <property type="entry name" value="PKS_DH_N"/>
</dbReference>
<dbReference type="GO" id="GO:0004315">
    <property type="term" value="F:3-oxoacyl-[acyl-carrier-protein] synthase activity"/>
    <property type="evidence" value="ECO:0007669"/>
    <property type="project" value="InterPro"/>
</dbReference>
<keyword evidence="6" id="KW-0808">Transferase</keyword>
<keyword evidence="7" id="KW-0378">Hydrolase</keyword>
<dbReference type="Gene3D" id="3.40.47.10">
    <property type="match status" value="1"/>
</dbReference>
<dbReference type="SMART" id="SM00827">
    <property type="entry name" value="PKS_AT"/>
    <property type="match status" value="1"/>
</dbReference>
<evidence type="ECO:0000256" key="7">
    <source>
        <dbReference type="ARBA" id="ARBA00022801"/>
    </source>
</evidence>
<keyword evidence="14" id="KW-0511">Multifunctional enzyme</keyword>
<dbReference type="SUPFAM" id="SSF53901">
    <property type="entry name" value="Thiolase-like"/>
    <property type="match status" value="1"/>
</dbReference>
<keyword evidence="8" id="KW-0276">Fatty acid metabolism</keyword>
<dbReference type="Pfam" id="PF00109">
    <property type="entry name" value="ketoacyl-synt"/>
    <property type="match status" value="1"/>
</dbReference>
<keyword evidence="4" id="KW-0444">Lipid biosynthesis</keyword>
<dbReference type="InterPro" id="IPR036291">
    <property type="entry name" value="NAD(P)-bd_dom_sf"/>
</dbReference>
<keyword evidence="10" id="KW-0560">Oxidoreductase</keyword>
<keyword evidence="5" id="KW-0597">Phosphoprotein</keyword>
<evidence type="ECO:0000256" key="10">
    <source>
        <dbReference type="ARBA" id="ARBA00023002"/>
    </source>
</evidence>
<dbReference type="SUPFAM" id="SSF51735">
    <property type="entry name" value="NAD(P)-binding Rossmann-fold domains"/>
    <property type="match status" value="1"/>
</dbReference>
<evidence type="ECO:0000259" key="19">
    <source>
        <dbReference type="PROSITE" id="PS52019"/>
    </source>
</evidence>
<feature type="domain" description="Ketosynthase family 3 (KS3)" evidence="18">
    <location>
        <begin position="2"/>
        <end position="407"/>
    </location>
</feature>
<dbReference type="Gene3D" id="3.10.129.110">
    <property type="entry name" value="Polyketide synthase dehydratase"/>
    <property type="match status" value="1"/>
</dbReference>
<dbReference type="Pfam" id="PF00550">
    <property type="entry name" value="PP-binding"/>
    <property type="match status" value="1"/>
</dbReference>
<dbReference type="PROSITE" id="PS50075">
    <property type="entry name" value="CARRIER"/>
    <property type="match status" value="1"/>
</dbReference>
<dbReference type="EMBL" id="HBUF01266985">
    <property type="protein sequence ID" value="CAG6684361.1"/>
    <property type="molecule type" value="Transcribed_RNA"/>
</dbReference>
<dbReference type="EMBL" id="HBUF01114210">
    <property type="protein sequence ID" value="CAG6640823.1"/>
    <property type="molecule type" value="Transcribed_RNA"/>
</dbReference>
<dbReference type="InterPro" id="IPR042104">
    <property type="entry name" value="PKS_dehydratase_sf"/>
</dbReference>
<dbReference type="PANTHER" id="PTHR43775:SF7">
    <property type="entry name" value="FATTY ACID SYNTHASE"/>
    <property type="match status" value="1"/>
</dbReference>
<dbReference type="PROSITE" id="PS00606">
    <property type="entry name" value="KS3_1"/>
    <property type="match status" value="1"/>
</dbReference>
<name>A0A8D8QYG0_9HEMI</name>
<evidence type="ECO:0000256" key="9">
    <source>
        <dbReference type="ARBA" id="ARBA00022857"/>
    </source>
</evidence>
<dbReference type="Pfam" id="PF00698">
    <property type="entry name" value="Acyl_transf_1"/>
    <property type="match status" value="1"/>
</dbReference>
<evidence type="ECO:0000256" key="12">
    <source>
        <dbReference type="ARBA" id="ARBA00023098"/>
    </source>
</evidence>
<proteinExistence type="predicted"/>
<dbReference type="GO" id="GO:0016491">
    <property type="term" value="F:oxidoreductase activity"/>
    <property type="evidence" value="ECO:0007669"/>
    <property type="project" value="UniProtKB-KW"/>
</dbReference>
<dbReference type="EC" id="2.3.1.85" evidence="1"/>
<dbReference type="CDD" id="cd00833">
    <property type="entry name" value="PKS"/>
    <property type="match status" value="1"/>
</dbReference>
<dbReference type="InterPro" id="IPR032821">
    <property type="entry name" value="PKS_assoc"/>
</dbReference>
<reference evidence="20" key="1">
    <citation type="submission" date="2021-05" db="EMBL/GenBank/DDBJ databases">
        <authorList>
            <person name="Alioto T."/>
            <person name="Alioto T."/>
            <person name="Gomez Garrido J."/>
        </authorList>
    </citation>
    <scope>NUCLEOTIDE SEQUENCE</scope>
</reference>
<dbReference type="InterPro" id="IPR014043">
    <property type="entry name" value="Acyl_transferase_dom"/>
</dbReference>
<dbReference type="Pfam" id="PF02801">
    <property type="entry name" value="Ketoacyl-synt_C"/>
    <property type="match status" value="1"/>
</dbReference>
<dbReference type="Gene3D" id="3.40.50.720">
    <property type="entry name" value="NAD(P)-binding Rossmann-like Domain"/>
    <property type="match status" value="1"/>
</dbReference>
<feature type="region of interest" description="N-terminal hotdog fold" evidence="16">
    <location>
        <begin position="848"/>
        <end position="969"/>
    </location>
</feature>
<keyword evidence="13" id="KW-0275">Fatty acid biosynthesis</keyword>
<dbReference type="InterPro" id="IPR057326">
    <property type="entry name" value="KR_dom"/>
</dbReference>
<dbReference type="InterPro" id="IPR001227">
    <property type="entry name" value="Ac_transferase_dom_sf"/>
</dbReference>
<evidence type="ECO:0000256" key="13">
    <source>
        <dbReference type="ARBA" id="ARBA00023160"/>
    </source>
</evidence>
<evidence type="ECO:0000256" key="14">
    <source>
        <dbReference type="ARBA" id="ARBA00023268"/>
    </source>
</evidence>
<feature type="domain" description="PKS/mFAS DH" evidence="19">
    <location>
        <begin position="848"/>
        <end position="1107"/>
    </location>
</feature>
<dbReference type="InterPro" id="IPR016035">
    <property type="entry name" value="Acyl_Trfase/lysoPLipase"/>
</dbReference>
<dbReference type="Pfam" id="PF08659">
    <property type="entry name" value="KR"/>
    <property type="match status" value="1"/>
</dbReference>
<dbReference type="EMBL" id="HBUF01114212">
    <property type="protein sequence ID" value="CAG6640829.1"/>
    <property type="molecule type" value="Transcribed_RNA"/>
</dbReference>
<keyword evidence="12" id="KW-0443">Lipid metabolism</keyword>
<dbReference type="GO" id="GO:0006633">
    <property type="term" value="P:fatty acid biosynthetic process"/>
    <property type="evidence" value="ECO:0007669"/>
    <property type="project" value="UniProtKB-UniPathway"/>
</dbReference>
<dbReference type="UniPathway" id="UPA00094"/>
<evidence type="ECO:0000313" key="20">
    <source>
        <dbReference type="EMBL" id="CAG6640823.1"/>
    </source>
</evidence>
<dbReference type="SUPFAM" id="SSF52151">
    <property type="entry name" value="FabD/lysophospholipase-like"/>
    <property type="match status" value="1"/>
</dbReference>
<evidence type="ECO:0000256" key="3">
    <source>
        <dbReference type="ARBA" id="ARBA00022450"/>
    </source>
</evidence>
<dbReference type="GO" id="GO:0004312">
    <property type="term" value="F:fatty acid synthase activity"/>
    <property type="evidence" value="ECO:0007669"/>
    <property type="project" value="UniProtKB-EC"/>
</dbReference>
<dbReference type="CDD" id="cd08954">
    <property type="entry name" value="KR_1_FAS_SDR_x"/>
    <property type="match status" value="1"/>
</dbReference>
<protein>
    <recommendedName>
        <fullName evidence="2">Fatty acid synthase</fullName>
        <ecNumber evidence="1">2.3.1.85</ecNumber>
    </recommendedName>
</protein>
<dbReference type="InterPro" id="IPR014031">
    <property type="entry name" value="Ketoacyl_synth_C"/>
</dbReference>
<keyword evidence="3" id="KW-0596">Phosphopantetheine</keyword>
<dbReference type="InterPro" id="IPR018201">
    <property type="entry name" value="Ketoacyl_synth_AS"/>
</dbReference>
<evidence type="ECO:0000256" key="11">
    <source>
        <dbReference type="ARBA" id="ARBA00023027"/>
    </source>
</evidence>
<dbReference type="InterPro" id="IPR014030">
    <property type="entry name" value="Ketoacyl_synth_N"/>
</dbReference>
<keyword evidence="9" id="KW-0521">NADP</keyword>
<evidence type="ECO:0000256" key="2">
    <source>
        <dbReference type="ARBA" id="ARBA00018769"/>
    </source>
</evidence>
<dbReference type="PANTHER" id="PTHR43775">
    <property type="entry name" value="FATTY ACID SYNTHASE"/>
    <property type="match status" value="1"/>
</dbReference>
<dbReference type="InterPro" id="IPR016039">
    <property type="entry name" value="Thiolase-like"/>
</dbReference>
<dbReference type="Pfam" id="PF21089">
    <property type="entry name" value="PKS_DH_N"/>
    <property type="match status" value="1"/>
</dbReference>
<evidence type="ECO:0000256" key="16">
    <source>
        <dbReference type="PROSITE-ProRule" id="PRU01363"/>
    </source>
</evidence>
<feature type="active site" description="Proton donor; for dehydratase activity" evidence="16">
    <location>
        <position position="1032"/>
    </location>
</feature>
<dbReference type="EMBL" id="HBUF01266983">
    <property type="protein sequence ID" value="CAG6684359.1"/>
    <property type="molecule type" value="Transcribed_RNA"/>
</dbReference>
<dbReference type="GO" id="GO:0016787">
    <property type="term" value="F:hydrolase activity"/>
    <property type="evidence" value="ECO:0007669"/>
    <property type="project" value="UniProtKB-KW"/>
</dbReference>
<dbReference type="InterPro" id="IPR049391">
    <property type="entry name" value="FAS_pseudo-KR"/>
</dbReference>
<keyword evidence="11" id="KW-0520">NAD</keyword>
<dbReference type="InterPro" id="IPR020841">
    <property type="entry name" value="PKS_Beta-ketoAc_synthase_dom"/>
</dbReference>
<evidence type="ECO:0000259" key="17">
    <source>
        <dbReference type="PROSITE" id="PS50075"/>
    </source>
</evidence>
<evidence type="ECO:0000256" key="5">
    <source>
        <dbReference type="ARBA" id="ARBA00022553"/>
    </source>
</evidence>
<dbReference type="Pfam" id="PF16197">
    <property type="entry name" value="KAsynt_C_assoc"/>
    <property type="match status" value="1"/>
</dbReference>
<dbReference type="SUPFAM" id="SSF55048">
    <property type="entry name" value="Probable ACP-binding domain of malonyl-CoA ACP transacylase"/>
    <property type="match status" value="1"/>
</dbReference>
<dbReference type="InterPro" id="IPR013968">
    <property type="entry name" value="PKS_KR"/>
</dbReference>
<dbReference type="InterPro" id="IPR036736">
    <property type="entry name" value="ACP-like_sf"/>
</dbReference>
<feature type="region of interest" description="C-terminal hotdog fold" evidence="16">
    <location>
        <begin position="983"/>
        <end position="1107"/>
    </location>
</feature>
<evidence type="ECO:0000256" key="8">
    <source>
        <dbReference type="ARBA" id="ARBA00022832"/>
    </source>
</evidence>
<evidence type="ECO:0000256" key="1">
    <source>
        <dbReference type="ARBA" id="ARBA00012873"/>
    </source>
</evidence>
<dbReference type="Gene3D" id="3.40.366.10">
    <property type="entry name" value="Malonyl-Coenzyme A Acyl Carrier Protein, domain 2"/>
    <property type="match status" value="1"/>
</dbReference>
<comment type="catalytic activity">
    <reaction evidence="15">
        <text>acetyl-CoA + n malonyl-CoA + 2n NADPH + 2n H(+) = a long-chain fatty acid + (n+1) CoA + n CO2 + 2n NADP(+).</text>
        <dbReference type="EC" id="2.3.1.85"/>
    </reaction>
</comment>
<evidence type="ECO:0000256" key="15">
    <source>
        <dbReference type="ARBA" id="ARBA00044883"/>
    </source>
</evidence>
<dbReference type="Gene3D" id="1.10.1200.10">
    <property type="entry name" value="ACP-like"/>
    <property type="match status" value="1"/>
</dbReference>
<dbReference type="InterPro" id="IPR049900">
    <property type="entry name" value="PKS_mFAS_DH"/>
</dbReference>
<organism evidence="20">
    <name type="scientific">Cacopsylla melanoneura</name>
    <dbReference type="NCBI Taxonomy" id="428564"/>
    <lineage>
        <taxon>Eukaryota</taxon>
        <taxon>Metazoa</taxon>
        <taxon>Ecdysozoa</taxon>
        <taxon>Arthropoda</taxon>
        <taxon>Hexapoda</taxon>
        <taxon>Insecta</taxon>
        <taxon>Pterygota</taxon>
        <taxon>Neoptera</taxon>
        <taxon>Paraneoptera</taxon>
        <taxon>Hemiptera</taxon>
        <taxon>Sternorrhyncha</taxon>
        <taxon>Psylloidea</taxon>
        <taxon>Psyllidae</taxon>
        <taxon>Psyllinae</taxon>
        <taxon>Cacopsylla</taxon>
    </lineage>
</organism>
<dbReference type="SMART" id="SM00825">
    <property type="entry name" value="PKS_KS"/>
    <property type="match status" value="1"/>
</dbReference>
<dbReference type="PROSITE" id="PS52004">
    <property type="entry name" value="KS3_2"/>
    <property type="match status" value="1"/>
</dbReference>
<evidence type="ECO:0000256" key="6">
    <source>
        <dbReference type="ARBA" id="ARBA00022679"/>
    </source>
</evidence>
<evidence type="ECO:0000259" key="18">
    <source>
        <dbReference type="PROSITE" id="PS52004"/>
    </source>
</evidence>
<dbReference type="InterPro" id="IPR016036">
    <property type="entry name" value="Malonyl_transacylase_ACP-bd"/>
</dbReference>
<feature type="active site" description="Proton acceptor; for dehydratase activity" evidence="16">
    <location>
        <position position="880"/>
    </location>
</feature>
<evidence type="ECO:0000256" key="4">
    <source>
        <dbReference type="ARBA" id="ARBA00022516"/>
    </source>
</evidence>
<dbReference type="PROSITE" id="PS52019">
    <property type="entry name" value="PKS_MFAS_DH"/>
    <property type="match status" value="1"/>
</dbReference>
<dbReference type="InterPro" id="IPR050091">
    <property type="entry name" value="PKS_NRPS_Biosynth_Enz"/>
</dbReference>
<dbReference type="SMART" id="SM00822">
    <property type="entry name" value="PKS_KR"/>
    <property type="match status" value="1"/>
</dbReference>
<dbReference type="Gene3D" id="3.30.70.3290">
    <property type="match status" value="1"/>
</dbReference>
<feature type="domain" description="Carrier" evidence="17">
    <location>
        <begin position="1650"/>
        <end position="1723"/>
    </location>
</feature>
<sequence>MACPVVISGISGRFPESSDCEEFKKNLYNGVDMISNDSRRWPPGLYGAPSRTGKIKDIASFDAEFFGIHTKLANVMDPQLRMLLELTHESIMDAGYNPEELRGTRTGVYIGLMTTEANDLAESSPETLTGYETIGSTRAMLANRLSYAFNFSGPCCTIDTACSSTLFGLHLAVQAIERGECEHAIIGGVNLTLKPATSLMYHKYSMLSPTGTISPFDAAANGYVRSEAAVVIFITRDSSSRRIYSHILGTATNTDGHKKQGQTYPSSLRQAELMREVYKKSGVDPALVGYVEAHGTGTSVGDVQETNAITEVFCTKRSTPLLIGSVKSNCGHTEPTSGLVSIAKATFTFETGLLPPNINYHTPNPNIKGLTEGKLKVVSRTQPLVGDYIAINSFGVGGTNAHVLLKRYSPGIPTSVNHKLPTPQIPRLVLGAGRTQQCVGQLLNELKSRSTTNDLLSMYDQIHSVPTPGYKFRGFAIQNSNKEFEIPLYDPEPRPIWFLFSGMGSQWLGMGRELLAVDIFRSTIDQCDKALAPMNVSLRSLYENPNEDVFKNPINVMTGVIGMQIGLINILKSLGVEPDGIVGHSIGELSCSYADGGFTLEETILAAYYRGCVLVEAKPIRGAMVAVGLGWDEINRKLPNGIVAACHNSNESVTISGPQDEVRAFAEELRREEVFAKEVDSLGFAFHSPYLTTAAKLLRTKYEKFLKSASSAPPRTPRWISTSFPQSEWENILARNCSMDYHLHNVSSPVLFHQAMEHVPSNAIVIEIAPHPLLQAILKRSLPGTVQRVTLTNKTSTNHVETLLSGVGSLYLNGVNIHLSALYGKPNYPVPRGTPMISPLVKWDHSTQYQVPSFLPKNNSGQDEYEISLKNDTDKSLAGHKINSRVLYPAAGYLTLVWKALSKSRQEWFENVGVQFENVRFLKPTILSPEGTVHLKVTILPSSGRFEITENSALIVDGKVSIQSEDESPTRPLQETSPSLEKTPTLYRGEIYKELNLRGYNYEGLYQGLIESNSEGISGLVEWSNDWTSYIDTILQFRLLSLPHRDLRLPTSIQRVRITPKLQNRKPVTEDGKYHSIQYCSVTDTLITSRVQIQGMTVTPTNKRKSQMGDPTYETFEFHKFFPRADETRHLSSRNVVEILLELGLENISSDHLRVLDLAEQLNLTLDMKNIIDLKPRKTVDMVVRSLGPSNPDFASNQIRSVRDISNDFIIKEEDKFNIILVDDTLDEKLDRLLQTNSEVCVLHVQRGEKVILDERLMELSTMSSGGVLYSLLFRASSQRPPTSTMVKVTPNSFDWVSLLQEKVKISKDIVLVSDTGLSGVMALVKCLNQEYQYADVRFRCLSLAEDHDLNKDAIVKQLSRHLVHNVYEDGSWGSYRHTLVDLNDIDNNNIPHQTSVSNESLQSSSVQFDPHRSYIVIGGLGGFGLELCDWMVQRNCRNLVLSSRSGIQTGYQQYMVNRWRSLSKVNVEVCTADVTMEKGAEQLFKVASGLGQVDGVFNLAGVLRDGLFENQTADNFSEVTRTKLSSTLHMDRLTRSLPLNFFVTFSSITSGRGNKGQTNYGFANAAMEAVCERRRREGLAGLAIQWGPISDVGMAAKLVGQNLKKVIGGAHAQTIDSCLASLDLLLRLPKAIVASTVVPQSNVTSESKGEEVVTPQKVIGDILGIQNLSSVRDSATLSDLGLDSLMAADVKNVLQSKFNVNLSNEQIKELKFNAIQCLLGKS</sequence>
<dbReference type="InterPro" id="IPR009081">
    <property type="entry name" value="PP-bd_ACP"/>
</dbReference>
<dbReference type="Pfam" id="PF21149">
    <property type="entry name" value="FAS_pseudo-KR"/>
    <property type="match status" value="1"/>
</dbReference>
<dbReference type="SUPFAM" id="SSF47336">
    <property type="entry name" value="ACP-like"/>
    <property type="match status" value="1"/>
</dbReference>